<accession>A0ABX7NN53</accession>
<protein>
    <submittedName>
        <fullName evidence="1">RHS repeat-associated core domain-containing protein</fullName>
    </submittedName>
</protein>
<dbReference type="NCBIfam" id="TIGR03696">
    <property type="entry name" value="Rhs_assc_core"/>
    <property type="match status" value="1"/>
</dbReference>
<gene>
    <name evidence="1" type="ORF">JY651_26750</name>
</gene>
<dbReference type="Gene3D" id="2.180.10.10">
    <property type="entry name" value="RHS repeat-associated core"/>
    <property type="match status" value="2"/>
</dbReference>
<dbReference type="InterPro" id="IPR050708">
    <property type="entry name" value="T6SS_VgrG/RHS"/>
</dbReference>
<dbReference type="PANTHER" id="PTHR32305">
    <property type="match status" value="1"/>
</dbReference>
<evidence type="ECO:0000313" key="1">
    <source>
        <dbReference type="EMBL" id="QSQ18952.1"/>
    </source>
</evidence>
<organism evidence="1 2">
    <name type="scientific">Pyxidicoccus parkwayensis</name>
    <dbReference type="NCBI Taxonomy" id="2813578"/>
    <lineage>
        <taxon>Bacteria</taxon>
        <taxon>Pseudomonadati</taxon>
        <taxon>Myxococcota</taxon>
        <taxon>Myxococcia</taxon>
        <taxon>Myxococcales</taxon>
        <taxon>Cystobacterineae</taxon>
        <taxon>Myxococcaceae</taxon>
        <taxon>Pyxidicoccus</taxon>
    </lineage>
</organism>
<dbReference type="InterPro" id="IPR022385">
    <property type="entry name" value="Rhs_assc_core"/>
</dbReference>
<sequence>MLVVGVGLAWAATDSDEDVQQLVDQAPLSPVPPVGGPRSAGVSDAEPVPLGSLKPVHTETDFATKSALGEFAFTRTFMASTEAWGLSAPELTKLPSPFGHVRNSNNTTSSLAWTHNLHSYVLVAERTRRPSRDEEPVITNICTVRDTSGSRLDFVNCTPEASAGSFADSSSEQHSKLRWDGDGFTLLTDSGRYRYTHYVPVFAVDGVVTDRTQWSGAYYLSSVEPVGYGYPESQVGEQGHRALLALDYYTTPPAQCQTPANTLGANGPLPRYAYLNNGSRLHFLYTAVRTRDTGFTTITHECVLASVDQEPGTSGTGNSTISAVQYTYEPDSDSTPRAGRLVEARRNPTAAPGLPAGAEPAPPTSMTYSLVDLGGNPAQLRWEVRRNGALLTRKLLSKYDGHVIEDADPDANVIQQVAVTTLNGPDCGPGRFGSQCGTSQIQSFLKFAGVGDGISPLTRVSEAYNVSLPSQAPNSGPVTFGSNTQCLTSGGNATECRGVGQYLAQLQARGWGREVRMTDWERFVEMAKSYQDARGGFTVYTNCLAPRGTGDHQVPYDPLSGFLAPAEVRSVALGASAADGSNALLTKQYTYEYGRAGTFAGYEQLVKTETAPSAMASRVGAGAQASWTYQYEPGTNRLKAKVRSGYTWTFNNGFSAPVPRLMATFYRTYRQCSGETAADADPQARTVEVVGPCLVFNLTDTQCRGQGAVTQYFYGAANAPNGQQQHLVKKRVFTSSVASGSGPVCQGERYLDTDYQAYDERGRLLLMTDAAGVQTRFHYSGDKLVRKTVTGNGVPALVTDYGYDNGAHGDYIKHPDGRYEVQCYRTGTLAGQGCTGGTLTTRLQWRATSSVATGASYSERIDYLYRNGVLVAEETRSGSGALRRRRTYDSDPLGRPTYEGWGEAWGEPRGSLKAYSTTSLFDGEDNRIRQAVPYLTSPSRPSDFCGGYNTSNGALNPLPPECRAFAYDRLNRLVTALEAAGAAGQSSSATHLAYDEAGNVRGIKQGCSASSSYDSCTGQPVAEYLHDDFGNLLELKAPWGLGAPEAETMPPGRGLFRYAYDEAGNLTEKQTPQMAQTGSWMSYRYDALGRLIWAESHRPGALTERLFQYWYEGEVQEAPTGCPAARPGSPHVLLDSFGATWFAYDGLGREVARYRVRGTQTQPPSLACDTSPYFSGKDKPNHIFGYDAAGRLAWEIYPYGRAIEYQYYPASSGQPHRISAIKAANLNADGSSENDLLISDVQWEPYGGLSSYLTHSRGAAGHEALVRVAYHRGGSNTSFSSCAPLAFQQTVLNAGDVSGRLAGLSVSRLSTGVVGDIFKRGYVYNADQLSQEATCILSSSGTAASQAYFGPSGERGYDSRLQLVRARNLSSTGGAFSDVSYAYDSRGNRTQETFNGFTVQSEYDGAFPRVDQLTARKAQPPTCPVGQAGCLSYGVTSRYAHDADGRVKQVASYLTASSTQPYFTLDLGASRSWSHDEEGSVYRQVVATEQGGAQRSYEYFYDANGRRRLKRSWDGREDEYFYAGTQLMVDVGHTGANPSTTEYVLDEYVWLDGRPVAVVKSRFDHSPFLRKPDNAGDCSRFGLESDVPCGTYYPVTDGLGKPVLLLTSGGRVAGVGDYEPFGHVNRTTRFASARNLFDAPVATMQAPYSPALVTQVRARLEWASTQGQAAVYLADGTGAQLDSWSGYDYGGLHIHFTTRGWATTPAGGAFTLYMRPDTDQTNTEVHLSGFEYRRFEPGTKPVWLPLRMPGQYYDAETDLFENWNRYYDAGSGRYLAPEPKLSEPGWVASKVKEGTPPPVYGYAYGNPVSIADPDGLCGFDGVSDFLDCLSRGWQSAKQIAAKPEGESQERDWLKTAGDMLVAAEAPAFVVVDNKTGESTDLISLTLNAIDAKIGPPTAATVLGPHAPGDVPDSYTVVRGGSSPMPEPGQVFSGSQGATLEEAAAGVPHGTIRTTTAGEIRASGGRVEVAPEPTRSGTINPRHVNVCEGGSCFSAPRPNPVPAKLRIK</sequence>
<dbReference type="RefSeq" id="WP_206720540.1">
    <property type="nucleotide sequence ID" value="NZ_CP071090.1"/>
</dbReference>
<dbReference type="Proteomes" id="UP000662747">
    <property type="component" value="Chromosome"/>
</dbReference>
<dbReference type="PANTHER" id="PTHR32305:SF15">
    <property type="entry name" value="PROTEIN RHSA-RELATED"/>
    <property type="match status" value="1"/>
</dbReference>
<reference evidence="1 2" key="1">
    <citation type="submission" date="2021-02" db="EMBL/GenBank/DDBJ databases">
        <title>De Novo genome assembly of isolated myxobacteria.</title>
        <authorList>
            <person name="Stevens D.C."/>
        </authorList>
    </citation>
    <scope>NUCLEOTIDE SEQUENCE [LARGE SCALE GENOMIC DNA]</scope>
    <source>
        <strain evidence="2">SCPEA02</strain>
    </source>
</reference>
<keyword evidence="2" id="KW-1185">Reference proteome</keyword>
<evidence type="ECO:0000313" key="2">
    <source>
        <dbReference type="Proteomes" id="UP000662747"/>
    </source>
</evidence>
<proteinExistence type="predicted"/>
<dbReference type="EMBL" id="CP071090">
    <property type="protein sequence ID" value="QSQ18952.1"/>
    <property type="molecule type" value="Genomic_DNA"/>
</dbReference>
<name>A0ABX7NN53_9BACT</name>